<dbReference type="HAMAP" id="MF_00821">
    <property type="entry name" value="SecB"/>
    <property type="match status" value="1"/>
</dbReference>
<dbReference type="Proteomes" id="UP000242857">
    <property type="component" value="Unassembled WGS sequence"/>
</dbReference>
<dbReference type="STRING" id="213588.SAMN02745204_01709"/>
<comment type="subcellular location">
    <subcellularLocation>
        <location evidence="5">Cytoplasm</location>
    </subcellularLocation>
</comment>
<dbReference type="Pfam" id="PF02556">
    <property type="entry name" value="SecB"/>
    <property type="match status" value="1"/>
</dbReference>
<evidence type="ECO:0000313" key="7">
    <source>
        <dbReference type="Proteomes" id="UP000242857"/>
    </source>
</evidence>
<evidence type="ECO:0000256" key="3">
    <source>
        <dbReference type="ARBA" id="ARBA00022927"/>
    </source>
</evidence>
<dbReference type="PRINTS" id="PR01594">
    <property type="entry name" value="SECBCHAPRONE"/>
</dbReference>
<evidence type="ECO:0000256" key="2">
    <source>
        <dbReference type="ARBA" id="ARBA00022448"/>
    </source>
</evidence>
<keyword evidence="4 5" id="KW-0811">Translocation</keyword>
<organism evidence="6 7">
    <name type="scientific">Thermomonas hydrothermalis</name>
    <dbReference type="NCBI Taxonomy" id="213588"/>
    <lineage>
        <taxon>Bacteria</taxon>
        <taxon>Pseudomonadati</taxon>
        <taxon>Pseudomonadota</taxon>
        <taxon>Gammaproteobacteria</taxon>
        <taxon>Lysobacterales</taxon>
        <taxon>Lysobacteraceae</taxon>
        <taxon>Thermomonas</taxon>
    </lineage>
</organism>
<sequence>MSDETLNGAAPSTDAPQGPLFTVEKLYVKDLSFEAPNAPQVFNEQGQPDLQMKLNQKVERLAENAYEVSLGITLTCTLNGKTAYLAEVEQCGVFGLAGMEAPMLDAMLGIQCPTILYPYASAAITQLITSGGFPPFPMQPINFEALYAEALRQRAAQIGQQDGALAADTDTAGNA</sequence>
<dbReference type="RefSeq" id="WP_072756170.1">
    <property type="nucleotide sequence ID" value="NZ_FQUK01000028.1"/>
</dbReference>
<dbReference type="PANTHER" id="PTHR36918:SF1">
    <property type="entry name" value="PROTEIN-EXPORT PROTEIN SECB"/>
    <property type="match status" value="1"/>
</dbReference>
<evidence type="ECO:0000256" key="5">
    <source>
        <dbReference type="HAMAP-Rule" id="MF_00821"/>
    </source>
</evidence>
<keyword evidence="2 5" id="KW-0813">Transport</keyword>
<dbReference type="Gene3D" id="3.10.420.10">
    <property type="entry name" value="SecB-like"/>
    <property type="match status" value="1"/>
</dbReference>
<dbReference type="NCBIfam" id="NF004391">
    <property type="entry name" value="PRK05751.1-2"/>
    <property type="match status" value="1"/>
</dbReference>
<comment type="similarity">
    <text evidence="1 5">Belongs to the SecB family.</text>
</comment>
<dbReference type="GO" id="GO:0051262">
    <property type="term" value="P:protein tetramerization"/>
    <property type="evidence" value="ECO:0007669"/>
    <property type="project" value="InterPro"/>
</dbReference>
<dbReference type="GO" id="GO:0051082">
    <property type="term" value="F:unfolded protein binding"/>
    <property type="evidence" value="ECO:0007669"/>
    <property type="project" value="InterPro"/>
</dbReference>
<dbReference type="InterPro" id="IPR003708">
    <property type="entry name" value="SecB"/>
</dbReference>
<gene>
    <name evidence="5" type="primary">secB</name>
    <name evidence="6" type="ORF">SAMN02745204_01709</name>
</gene>
<protein>
    <recommendedName>
        <fullName evidence="5">Protein-export protein SecB</fullName>
    </recommendedName>
</protein>
<dbReference type="InterPro" id="IPR035958">
    <property type="entry name" value="SecB-like_sf"/>
</dbReference>
<dbReference type="GO" id="GO:0005737">
    <property type="term" value="C:cytoplasm"/>
    <property type="evidence" value="ECO:0007669"/>
    <property type="project" value="UniProtKB-SubCell"/>
</dbReference>
<evidence type="ECO:0000256" key="1">
    <source>
        <dbReference type="ARBA" id="ARBA00009990"/>
    </source>
</evidence>
<keyword evidence="7" id="KW-1185">Reference proteome</keyword>
<dbReference type="EMBL" id="FQUK01000028">
    <property type="protein sequence ID" value="SHF06262.1"/>
    <property type="molecule type" value="Genomic_DNA"/>
</dbReference>
<dbReference type="PANTHER" id="PTHR36918">
    <property type="match status" value="1"/>
</dbReference>
<proteinExistence type="inferred from homology"/>
<reference evidence="7" key="1">
    <citation type="submission" date="2016-11" db="EMBL/GenBank/DDBJ databases">
        <authorList>
            <person name="Varghese N."/>
            <person name="Submissions S."/>
        </authorList>
    </citation>
    <scope>NUCLEOTIDE SEQUENCE [LARGE SCALE GENOMIC DNA]</scope>
    <source>
        <strain evidence="7">DSM 14834</strain>
    </source>
</reference>
<name>A0A1M4YL55_9GAMM</name>
<keyword evidence="3 5" id="KW-0653">Protein transport</keyword>
<keyword evidence="5" id="KW-0963">Cytoplasm</keyword>
<keyword evidence="5" id="KW-0143">Chaperone</keyword>
<accession>A0A1M4YL55</accession>
<dbReference type="OrthoDB" id="9795145at2"/>
<comment type="function">
    <text evidence="5">One of the proteins required for the normal export of preproteins out of the cell cytoplasm. It is a molecular chaperone that binds to a subset of precursor proteins, maintaining them in a translocation-competent state. It also specifically binds to its receptor SecA.</text>
</comment>
<dbReference type="GO" id="GO:0006457">
    <property type="term" value="P:protein folding"/>
    <property type="evidence" value="ECO:0007669"/>
    <property type="project" value="UniProtKB-UniRule"/>
</dbReference>
<comment type="subunit">
    <text evidence="5">Homotetramer, a dimer of dimers. One homotetramer interacts with 1 SecA dimer.</text>
</comment>
<dbReference type="AlphaFoldDB" id="A0A1M4YL55"/>
<evidence type="ECO:0000313" key="6">
    <source>
        <dbReference type="EMBL" id="SHF06262.1"/>
    </source>
</evidence>
<dbReference type="NCBIfam" id="TIGR00809">
    <property type="entry name" value="secB"/>
    <property type="match status" value="1"/>
</dbReference>
<dbReference type="GO" id="GO:0015031">
    <property type="term" value="P:protein transport"/>
    <property type="evidence" value="ECO:0007669"/>
    <property type="project" value="UniProtKB-UniRule"/>
</dbReference>
<evidence type="ECO:0000256" key="4">
    <source>
        <dbReference type="ARBA" id="ARBA00023010"/>
    </source>
</evidence>
<dbReference type="SUPFAM" id="SSF54611">
    <property type="entry name" value="SecB-like"/>
    <property type="match status" value="1"/>
</dbReference>